<dbReference type="SUPFAM" id="SSF51735">
    <property type="entry name" value="NAD(P)-binding Rossmann-fold domains"/>
    <property type="match status" value="1"/>
</dbReference>
<sequence>MNICKPTMDMPYSPRGEFLRAREELDRHPNLTYSLIRNGYFMDYLGMPYVESYLHPLYNILDLAACKAVIPGDGDVPVVWTHTQDVAKFVAALTDMPTKQWPREAAIVGERITLNSLVDLAAQVTVLNGTTFEIVHDPVVSVKHKRITKLPSNRPCYAYFSRGKEDLDEIISTQMVGMAAGVFDIK</sequence>
<dbReference type="PANTHER" id="PTHR47706">
    <property type="entry name" value="NMRA-LIKE FAMILY PROTEIN"/>
    <property type="match status" value="1"/>
</dbReference>
<keyword evidence="2" id="KW-0521">NADP</keyword>
<dbReference type="GO" id="GO:0016491">
    <property type="term" value="F:oxidoreductase activity"/>
    <property type="evidence" value="ECO:0007669"/>
    <property type="project" value="UniProtKB-KW"/>
</dbReference>
<gene>
    <name evidence="4" type="ORF">CCHLO57077_00014566</name>
</gene>
<evidence type="ECO:0000313" key="5">
    <source>
        <dbReference type="Proteomes" id="UP001160390"/>
    </source>
</evidence>
<feature type="non-terminal residue" evidence="4">
    <location>
        <position position="186"/>
    </location>
</feature>
<dbReference type="Gene3D" id="3.90.25.10">
    <property type="entry name" value="UDP-galactose 4-epimerase, domain 1"/>
    <property type="match status" value="1"/>
</dbReference>
<comment type="similarity">
    <text evidence="1">Belongs to the NmrA-type oxidoreductase family. Isoflavone reductase subfamily.</text>
</comment>
<accession>A0AA35MIL0</accession>
<proteinExistence type="inferred from homology"/>
<reference evidence="4" key="1">
    <citation type="submission" date="2023-01" db="EMBL/GenBank/DDBJ databases">
        <authorList>
            <person name="Piombo E."/>
        </authorList>
    </citation>
    <scope>NUCLEOTIDE SEQUENCE</scope>
</reference>
<dbReference type="EMBL" id="CABFNP030001288">
    <property type="protein sequence ID" value="CAI6097219.1"/>
    <property type="molecule type" value="Genomic_DNA"/>
</dbReference>
<dbReference type="InterPro" id="IPR036291">
    <property type="entry name" value="NAD(P)-bd_dom_sf"/>
</dbReference>
<dbReference type="PANTHER" id="PTHR47706:SF4">
    <property type="entry name" value="NMRA-LIKE DOMAIN-CONTAINING PROTEIN"/>
    <property type="match status" value="1"/>
</dbReference>
<comment type="caution">
    <text evidence="4">The sequence shown here is derived from an EMBL/GenBank/DDBJ whole genome shotgun (WGS) entry which is preliminary data.</text>
</comment>
<evidence type="ECO:0000313" key="4">
    <source>
        <dbReference type="EMBL" id="CAI6097219.1"/>
    </source>
</evidence>
<evidence type="ECO:0000256" key="2">
    <source>
        <dbReference type="ARBA" id="ARBA00022857"/>
    </source>
</evidence>
<evidence type="ECO:0000256" key="1">
    <source>
        <dbReference type="ARBA" id="ARBA00005725"/>
    </source>
</evidence>
<dbReference type="InterPro" id="IPR051609">
    <property type="entry name" value="NmrA/Isoflavone_reductase-like"/>
</dbReference>
<keyword evidence="5" id="KW-1185">Reference proteome</keyword>
<dbReference type="Proteomes" id="UP001160390">
    <property type="component" value="Unassembled WGS sequence"/>
</dbReference>
<organism evidence="4 5">
    <name type="scientific">Clonostachys chloroleuca</name>
    <dbReference type="NCBI Taxonomy" id="1926264"/>
    <lineage>
        <taxon>Eukaryota</taxon>
        <taxon>Fungi</taxon>
        <taxon>Dikarya</taxon>
        <taxon>Ascomycota</taxon>
        <taxon>Pezizomycotina</taxon>
        <taxon>Sordariomycetes</taxon>
        <taxon>Hypocreomycetidae</taxon>
        <taxon>Hypocreales</taxon>
        <taxon>Bionectriaceae</taxon>
        <taxon>Clonostachys</taxon>
    </lineage>
</organism>
<protein>
    <submittedName>
        <fullName evidence="4">Uncharacterized protein</fullName>
    </submittedName>
</protein>
<evidence type="ECO:0000256" key="3">
    <source>
        <dbReference type="ARBA" id="ARBA00023002"/>
    </source>
</evidence>
<dbReference type="AlphaFoldDB" id="A0AA35MIL0"/>
<name>A0AA35MIL0_9HYPO</name>
<dbReference type="Gene3D" id="3.40.50.720">
    <property type="entry name" value="NAD(P)-binding Rossmann-like Domain"/>
    <property type="match status" value="1"/>
</dbReference>
<keyword evidence="3" id="KW-0560">Oxidoreductase</keyword>